<dbReference type="AlphaFoldDB" id="A0A1I7WLP8"/>
<evidence type="ECO:0000313" key="1">
    <source>
        <dbReference type="Proteomes" id="UP000095283"/>
    </source>
</evidence>
<protein>
    <submittedName>
        <fullName evidence="2">Uncharacterized protein</fullName>
    </submittedName>
</protein>
<organism evidence="1 2">
    <name type="scientific">Heterorhabditis bacteriophora</name>
    <name type="common">Entomopathogenic nematode worm</name>
    <dbReference type="NCBI Taxonomy" id="37862"/>
    <lineage>
        <taxon>Eukaryota</taxon>
        <taxon>Metazoa</taxon>
        <taxon>Ecdysozoa</taxon>
        <taxon>Nematoda</taxon>
        <taxon>Chromadorea</taxon>
        <taxon>Rhabditida</taxon>
        <taxon>Rhabditina</taxon>
        <taxon>Rhabditomorpha</taxon>
        <taxon>Strongyloidea</taxon>
        <taxon>Heterorhabditidae</taxon>
        <taxon>Heterorhabditis</taxon>
    </lineage>
</organism>
<proteinExistence type="predicted"/>
<dbReference type="WBParaSite" id="Hba_05987">
    <property type="protein sequence ID" value="Hba_05987"/>
    <property type="gene ID" value="Hba_05987"/>
</dbReference>
<accession>A0A1I7WLP8</accession>
<keyword evidence="1" id="KW-1185">Reference proteome</keyword>
<reference evidence="2" key="1">
    <citation type="submission" date="2016-11" db="UniProtKB">
        <authorList>
            <consortium name="WormBaseParasite"/>
        </authorList>
    </citation>
    <scope>IDENTIFICATION</scope>
</reference>
<name>A0A1I7WLP8_HETBA</name>
<sequence>MDLNTASFCLQQITERGSVVGPDPLRYSSWKRMINTIIIMITFIRNINPIYIPRSDPAQYEGSSPGVDGHQSLLFCRRSISTTRRIHGTLQEIRICSMTRSEFHMLGTHGLQRNAPIDTPQTTLDSETQLRLLQSIILTDCFQRTDECNVPSNRLVHTIQLFDLTKFRVTSLDLIFKQTENTSARWFGSGEVTGITDYCARFLCNTMGTRFCTTPHLEIANIRTPTSQVPILAWSANVITVL</sequence>
<dbReference type="Proteomes" id="UP000095283">
    <property type="component" value="Unplaced"/>
</dbReference>
<evidence type="ECO:0000313" key="2">
    <source>
        <dbReference type="WBParaSite" id="Hba_05987"/>
    </source>
</evidence>